<gene>
    <name evidence="3" type="ORF">GCM10011574_39110</name>
</gene>
<comment type="similarity">
    <text evidence="1">Belongs to the amidase family.</text>
</comment>
<dbReference type="SUPFAM" id="SSF75304">
    <property type="entry name" value="Amidase signature (AS) enzymes"/>
    <property type="match status" value="1"/>
</dbReference>
<dbReference type="PANTHER" id="PTHR11895:SF7">
    <property type="entry name" value="GLUTAMYL-TRNA(GLN) AMIDOTRANSFERASE SUBUNIT A, MITOCHONDRIAL"/>
    <property type="match status" value="1"/>
</dbReference>
<dbReference type="InterPro" id="IPR023631">
    <property type="entry name" value="Amidase_dom"/>
</dbReference>
<reference evidence="3" key="2">
    <citation type="submission" date="2020-09" db="EMBL/GenBank/DDBJ databases">
        <authorList>
            <person name="Sun Q."/>
            <person name="Zhou Y."/>
        </authorList>
    </citation>
    <scope>NUCLEOTIDE SEQUENCE</scope>
    <source>
        <strain evidence="3">CGMCC 4.7138</strain>
    </source>
</reference>
<accession>A0A8H9LB04</accession>
<feature type="domain" description="Amidase" evidence="2">
    <location>
        <begin position="10"/>
        <end position="418"/>
    </location>
</feature>
<dbReference type="PANTHER" id="PTHR11895">
    <property type="entry name" value="TRANSAMIDASE"/>
    <property type="match status" value="1"/>
</dbReference>
<protein>
    <submittedName>
        <fullName evidence="3">Amidase</fullName>
    </submittedName>
</protein>
<evidence type="ECO:0000259" key="2">
    <source>
        <dbReference type="Pfam" id="PF01425"/>
    </source>
</evidence>
<dbReference type="InterPro" id="IPR000120">
    <property type="entry name" value="Amidase"/>
</dbReference>
<dbReference type="AlphaFoldDB" id="A0A8H9LB04"/>
<name>A0A8H9LB04_9ACTN</name>
<dbReference type="InterPro" id="IPR036928">
    <property type="entry name" value="AS_sf"/>
</dbReference>
<dbReference type="RefSeq" id="WP_167748306.1">
    <property type="nucleotide sequence ID" value="NZ_BMMN01000006.1"/>
</dbReference>
<proteinExistence type="inferred from homology"/>
<dbReference type="EMBL" id="BMMN01000006">
    <property type="protein sequence ID" value="GGO16478.1"/>
    <property type="molecule type" value="Genomic_DNA"/>
</dbReference>
<evidence type="ECO:0000313" key="4">
    <source>
        <dbReference type="Proteomes" id="UP000653480"/>
    </source>
</evidence>
<keyword evidence="4" id="KW-1185">Reference proteome</keyword>
<dbReference type="Proteomes" id="UP000653480">
    <property type="component" value="Unassembled WGS sequence"/>
</dbReference>
<dbReference type="GO" id="GO:0003824">
    <property type="term" value="F:catalytic activity"/>
    <property type="evidence" value="ECO:0007669"/>
    <property type="project" value="InterPro"/>
</dbReference>
<comment type="caution">
    <text evidence="3">The sequence shown here is derived from an EMBL/GenBank/DDBJ whole genome shotgun (WGS) entry which is preliminary data.</text>
</comment>
<organism evidence="3 4">
    <name type="scientific">Microbispora bryophytorum</name>
    <dbReference type="NCBI Taxonomy" id="1460882"/>
    <lineage>
        <taxon>Bacteria</taxon>
        <taxon>Bacillati</taxon>
        <taxon>Actinomycetota</taxon>
        <taxon>Actinomycetes</taxon>
        <taxon>Streptosporangiales</taxon>
        <taxon>Streptosporangiaceae</taxon>
        <taxon>Microbispora</taxon>
    </lineage>
</organism>
<reference evidence="3" key="1">
    <citation type="journal article" date="2014" name="Int. J. Syst. Evol. Microbiol.">
        <title>Complete genome sequence of Corynebacterium casei LMG S-19264T (=DSM 44701T), isolated from a smear-ripened cheese.</title>
        <authorList>
            <consortium name="US DOE Joint Genome Institute (JGI-PGF)"/>
            <person name="Walter F."/>
            <person name="Albersmeier A."/>
            <person name="Kalinowski J."/>
            <person name="Ruckert C."/>
        </authorList>
    </citation>
    <scope>NUCLEOTIDE SEQUENCE</scope>
    <source>
        <strain evidence="3">CGMCC 4.7138</strain>
    </source>
</reference>
<evidence type="ECO:0000313" key="3">
    <source>
        <dbReference type="EMBL" id="GGO16478.1"/>
    </source>
</evidence>
<dbReference type="Pfam" id="PF01425">
    <property type="entry name" value="Amidase"/>
    <property type="match status" value="1"/>
</dbReference>
<sequence length="442" mass="46417">MTTKQDRIAAQLDGIDRLNGSYHAVISKLPEAAVVAAELDRPGSSPGPLAGLSVGVKDVIATAGHPTTMGSAMYRDHVPDADAEVVARIRAAGGVVLAKTNLSEFAMGATSHNAHYGNVGNAWNPARVAGGSSGGSAAAVALGLCDAALGTDTGGSIVIPAALNGLTGLRPSLGLVSNRGVFPVSSNFDTTGPIARSVGQVRRLLQVIAGWDPDDPDQPPTAREWDAGHKETRLPGLRIGVPRGHFVAEEPEIAARFEEALGVLAGQGAKLVELELAAASEALPNMATQMFTDFYGVHAERFTTHPEQYGSDLTHRLRLGGATTGVGYSTSRRWTERWRHSLALTFEQVDVIVTPATSISAPLIDDSAMATTTPLLTRFTHPWCLSLGPTLSVPIGAGRHSPVGMLITGPAFGERLVLEVGDAYQSMTEWHHHTPEARIDIP</sequence>
<evidence type="ECO:0000256" key="1">
    <source>
        <dbReference type="ARBA" id="ARBA00009199"/>
    </source>
</evidence>
<dbReference type="Gene3D" id="3.90.1300.10">
    <property type="entry name" value="Amidase signature (AS) domain"/>
    <property type="match status" value="1"/>
</dbReference>